<feature type="signal peptide" evidence="1">
    <location>
        <begin position="1"/>
        <end position="20"/>
    </location>
</feature>
<sequence>MMRSQLSLMWLAAMTAAASAMPLDGTISTSFQPNMENGNLVGCSIIYSVIDHPEIFGKNRQNTFAGSIGIGLNRENKNLELLVLTS</sequence>
<dbReference type="RefSeq" id="WP_171380322.1">
    <property type="nucleotide sequence ID" value="NZ_JBLZNN010000005.1"/>
</dbReference>
<dbReference type="AlphaFoldDB" id="A0A7Y3T8M2"/>
<reference evidence="2 3" key="1">
    <citation type="submission" date="2018-11" db="EMBL/GenBank/DDBJ databases">
        <title>Genome sequencing and analysis.</title>
        <authorList>
            <person name="Huang Y.-T."/>
        </authorList>
    </citation>
    <scope>NUCLEOTIDE SEQUENCE [LARGE SCALE GENOMIC DNA]</scope>
    <source>
        <strain evidence="2 3">SHIN</strain>
    </source>
</reference>
<keyword evidence="1" id="KW-0732">Signal</keyword>
<comment type="caution">
    <text evidence="2">The sequence shown here is derived from an EMBL/GenBank/DDBJ whole genome shotgun (WGS) entry which is preliminary data.</text>
</comment>
<organism evidence="2 3">
    <name type="scientific">Brucella pseudogrignonensis</name>
    <dbReference type="NCBI Taxonomy" id="419475"/>
    <lineage>
        <taxon>Bacteria</taxon>
        <taxon>Pseudomonadati</taxon>
        <taxon>Pseudomonadota</taxon>
        <taxon>Alphaproteobacteria</taxon>
        <taxon>Hyphomicrobiales</taxon>
        <taxon>Brucellaceae</taxon>
        <taxon>Brucella/Ochrobactrum group</taxon>
        <taxon>Brucella</taxon>
    </lineage>
</organism>
<proteinExistence type="predicted"/>
<evidence type="ECO:0000313" key="2">
    <source>
        <dbReference type="EMBL" id="NNV23109.1"/>
    </source>
</evidence>
<dbReference type="Proteomes" id="UP000526233">
    <property type="component" value="Unassembled WGS sequence"/>
</dbReference>
<evidence type="ECO:0000256" key="1">
    <source>
        <dbReference type="SAM" id="SignalP"/>
    </source>
</evidence>
<gene>
    <name evidence="2" type="ORF">EHE22_22145</name>
</gene>
<evidence type="ECO:0000313" key="3">
    <source>
        <dbReference type="Proteomes" id="UP000526233"/>
    </source>
</evidence>
<dbReference type="EMBL" id="PKQI01000004">
    <property type="protein sequence ID" value="NNV23109.1"/>
    <property type="molecule type" value="Genomic_DNA"/>
</dbReference>
<feature type="chain" id="PRO_5031437683" evidence="1">
    <location>
        <begin position="21"/>
        <end position="86"/>
    </location>
</feature>
<name>A0A7Y3T8M2_9HYPH</name>
<accession>A0A7Y3T8M2</accession>
<protein>
    <submittedName>
        <fullName evidence="2">Uncharacterized protein</fullName>
    </submittedName>
</protein>